<dbReference type="AlphaFoldDB" id="A0A7S4UBY3"/>
<dbReference type="EMBL" id="HBKN01045389">
    <property type="protein sequence ID" value="CAE2334891.1"/>
    <property type="molecule type" value="Transcribed_RNA"/>
</dbReference>
<proteinExistence type="predicted"/>
<feature type="region of interest" description="Disordered" evidence="1">
    <location>
        <begin position="35"/>
        <end position="156"/>
    </location>
</feature>
<feature type="compositionally biased region" description="Low complexity" evidence="1">
    <location>
        <begin position="74"/>
        <end position="86"/>
    </location>
</feature>
<feature type="compositionally biased region" description="Polar residues" evidence="1">
    <location>
        <begin position="87"/>
        <end position="97"/>
    </location>
</feature>
<sequence>MPLSRPASPTTRASASLWFSELEAIDASTLLSTCCPPSPSLSSSSLCSSSAASPASSSSLEISFPQVADLDNVPRPASPNSARSSPHNQDSNETSVPLPSPHRSSFPSAAPSSFDCPTPLPAPSVYRRGERAALRRRQGRPAPQGEQQTAMSREARRVRELRNRQVGLELHHEAAMMYGGEQRDFDELTL</sequence>
<reference evidence="2" key="1">
    <citation type="submission" date="2021-01" db="EMBL/GenBank/DDBJ databases">
        <authorList>
            <person name="Corre E."/>
            <person name="Pelletier E."/>
            <person name="Niang G."/>
            <person name="Scheremetjew M."/>
            <person name="Finn R."/>
            <person name="Kale V."/>
            <person name="Holt S."/>
            <person name="Cochrane G."/>
            <person name="Meng A."/>
            <person name="Brown T."/>
            <person name="Cohen L."/>
        </authorList>
    </citation>
    <scope>NUCLEOTIDE SEQUENCE</scope>
    <source>
        <strain evidence="2">CCMP 2712</strain>
    </source>
</reference>
<gene>
    <name evidence="2" type="ORF">GTHE00462_LOCUS35517</name>
</gene>
<feature type="compositionally biased region" description="Low complexity" evidence="1">
    <location>
        <begin position="35"/>
        <end position="60"/>
    </location>
</feature>
<protein>
    <submittedName>
        <fullName evidence="2">Uncharacterized protein</fullName>
    </submittedName>
</protein>
<evidence type="ECO:0000256" key="1">
    <source>
        <dbReference type="SAM" id="MobiDB-lite"/>
    </source>
</evidence>
<evidence type="ECO:0000313" key="2">
    <source>
        <dbReference type="EMBL" id="CAE2334891.1"/>
    </source>
</evidence>
<organism evidence="2">
    <name type="scientific">Guillardia theta</name>
    <name type="common">Cryptophyte</name>
    <name type="synonym">Cryptomonas phi</name>
    <dbReference type="NCBI Taxonomy" id="55529"/>
    <lineage>
        <taxon>Eukaryota</taxon>
        <taxon>Cryptophyceae</taxon>
        <taxon>Pyrenomonadales</taxon>
        <taxon>Geminigeraceae</taxon>
        <taxon>Guillardia</taxon>
    </lineage>
</organism>
<name>A0A7S4UBY3_GUITH</name>
<feature type="compositionally biased region" description="Low complexity" evidence="1">
    <location>
        <begin position="101"/>
        <end position="114"/>
    </location>
</feature>
<accession>A0A7S4UBY3</accession>